<dbReference type="InterPro" id="IPR003697">
    <property type="entry name" value="Maf-like"/>
</dbReference>
<feature type="site" description="Important for substrate specificity" evidence="4">
    <location>
        <position position="23"/>
    </location>
</feature>
<gene>
    <name evidence="5" type="primary">maf</name>
    <name evidence="5" type="ORF">EU557_10775</name>
</gene>
<evidence type="ECO:0000313" key="6">
    <source>
        <dbReference type="Proteomes" id="UP000298284"/>
    </source>
</evidence>
<dbReference type="Gene3D" id="3.90.950.10">
    <property type="match status" value="1"/>
</dbReference>
<keyword evidence="2 4" id="KW-0378">Hydrolase</keyword>
<feature type="site" description="Important for substrate specificity" evidence="4">
    <location>
        <position position="82"/>
    </location>
</feature>
<dbReference type="GO" id="GO:0009117">
    <property type="term" value="P:nucleotide metabolic process"/>
    <property type="evidence" value="ECO:0007669"/>
    <property type="project" value="UniProtKB-KW"/>
</dbReference>
<dbReference type="CDD" id="cd00555">
    <property type="entry name" value="Maf"/>
    <property type="match status" value="1"/>
</dbReference>
<organism evidence="5 6">
    <name type="scientific">Hymenobacter wooponensis</name>
    <dbReference type="NCBI Taxonomy" id="1525360"/>
    <lineage>
        <taxon>Bacteria</taxon>
        <taxon>Pseudomonadati</taxon>
        <taxon>Bacteroidota</taxon>
        <taxon>Cytophagia</taxon>
        <taxon>Cytophagales</taxon>
        <taxon>Hymenobacteraceae</taxon>
        <taxon>Hymenobacter</taxon>
    </lineage>
</organism>
<proteinExistence type="inferred from homology"/>
<dbReference type="RefSeq" id="WP_135530474.1">
    <property type="nucleotide sequence ID" value="NZ_SRKZ01000003.1"/>
</dbReference>
<evidence type="ECO:0000256" key="1">
    <source>
        <dbReference type="ARBA" id="ARBA00001968"/>
    </source>
</evidence>
<accession>A0A4Z0MLL2</accession>
<dbReference type="GO" id="GO:0036221">
    <property type="term" value="F:UTP diphosphatase activity"/>
    <property type="evidence" value="ECO:0007669"/>
    <property type="project" value="RHEA"/>
</dbReference>
<dbReference type="PANTHER" id="PTHR43213">
    <property type="entry name" value="BIFUNCTIONAL DTTP/UTP PYROPHOSPHATASE/METHYLTRANSFERASE PROTEIN-RELATED"/>
    <property type="match status" value="1"/>
</dbReference>
<dbReference type="OrthoDB" id="9807767at2"/>
<dbReference type="GO" id="GO:0005737">
    <property type="term" value="C:cytoplasm"/>
    <property type="evidence" value="ECO:0007669"/>
    <property type="project" value="UniProtKB-SubCell"/>
</dbReference>
<name>A0A4Z0MLL2_9BACT</name>
<dbReference type="EMBL" id="SRKZ01000003">
    <property type="protein sequence ID" value="TGD80319.1"/>
    <property type="molecule type" value="Genomic_DNA"/>
</dbReference>
<evidence type="ECO:0000256" key="4">
    <source>
        <dbReference type="HAMAP-Rule" id="MF_00528"/>
    </source>
</evidence>
<keyword evidence="6" id="KW-1185">Reference proteome</keyword>
<dbReference type="PIRSF" id="PIRSF006305">
    <property type="entry name" value="Maf"/>
    <property type="match status" value="1"/>
</dbReference>
<keyword evidence="4" id="KW-0963">Cytoplasm</keyword>
<keyword evidence="3 4" id="KW-0546">Nucleotide metabolism</keyword>
<protein>
    <recommendedName>
        <fullName evidence="4">dTTP/UTP pyrophosphatase</fullName>
        <shortName evidence="4">dTTPase/UTPase</shortName>
        <ecNumber evidence="4">3.6.1.9</ecNumber>
    </recommendedName>
    <alternativeName>
        <fullName evidence="4">Nucleoside triphosphate pyrophosphatase</fullName>
    </alternativeName>
    <alternativeName>
        <fullName evidence="4">Nucleotide pyrophosphatase</fullName>
        <shortName evidence="4">Nucleotide PPase</shortName>
    </alternativeName>
</protein>
<comment type="subcellular location">
    <subcellularLocation>
        <location evidence="4">Cytoplasm</location>
    </subcellularLocation>
</comment>
<feature type="active site" description="Proton acceptor" evidence="4">
    <location>
        <position position="81"/>
    </location>
</feature>
<dbReference type="EC" id="3.6.1.9" evidence="4"/>
<dbReference type="InterPro" id="IPR029001">
    <property type="entry name" value="ITPase-like_fam"/>
</dbReference>
<comment type="catalytic activity">
    <reaction evidence="4">
        <text>UTP + H2O = UMP + diphosphate + H(+)</text>
        <dbReference type="Rhea" id="RHEA:29395"/>
        <dbReference type="ChEBI" id="CHEBI:15377"/>
        <dbReference type="ChEBI" id="CHEBI:15378"/>
        <dbReference type="ChEBI" id="CHEBI:33019"/>
        <dbReference type="ChEBI" id="CHEBI:46398"/>
        <dbReference type="ChEBI" id="CHEBI:57865"/>
        <dbReference type="EC" id="3.6.1.9"/>
    </reaction>
</comment>
<comment type="catalytic activity">
    <reaction evidence="4">
        <text>dTTP + H2O = dTMP + diphosphate + H(+)</text>
        <dbReference type="Rhea" id="RHEA:28534"/>
        <dbReference type="ChEBI" id="CHEBI:15377"/>
        <dbReference type="ChEBI" id="CHEBI:15378"/>
        <dbReference type="ChEBI" id="CHEBI:33019"/>
        <dbReference type="ChEBI" id="CHEBI:37568"/>
        <dbReference type="ChEBI" id="CHEBI:63528"/>
        <dbReference type="EC" id="3.6.1.9"/>
    </reaction>
</comment>
<dbReference type="Proteomes" id="UP000298284">
    <property type="component" value="Unassembled WGS sequence"/>
</dbReference>
<comment type="caution">
    <text evidence="5">The sequence shown here is derived from an EMBL/GenBank/DDBJ whole genome shotgun (WGS) entry which is preliminary data.</text>
</comment>
<comment type="caution">
    <text evidence="4">Lacks conserved residue(s) required for the propagation of feature annotation.</text>
</comment>
<evidence type="ECO:0000256" key="2">
    <source>
        <dbReference type="ARBA" id="ARBA00022801"/>
    </source>
</evidence>
<evidence type="ECO:0000256" key="3">
    <source>
        <dbReference type="ARBA" id="ARBA00023080"/>
    </source>
</evidence>
<evidence type="ECO:0000313" key="5">
    <source>
        <dbReference type="EMBL" id="TGD80319.1"/>
    </source>
</evidence>
<dbReference type="SUPFAM" id="SSF52972">
    <property type="entry name" value="ITPase-like"/>
    <property type="match status" value="1"/>
</dbReference>
<comment type="function">
    <text evidence="4">Nucleoside triphosphate pyrophosphatase that hydrolyzes dTTP and UTP. May have a dual role in cell division arrest and in preventing the incorporation of modified nucleotides into cellular nucleic acids.</text>
</comment>
<dbReference type="GO" id="GO:0036218">
    <property type="term" value="F:dTTP diphosphatase activity"/>
    <property type="evidence" value="ECO:0007669"/>
    <property type="project" value="RHEA"/>
</dbReference>
<comment type="similarity">
    <text evidence="4">Belongs to the Maf family. YhdE subfamily.</text>
</comment>
<sequence>MPFSAPDSSLVRPRLVLASNSPRRRQLLTDLGVAYEVRLREVDESFPPHLVRAEVAEYLAAHKASAYASDLAPDELVLTADTIVCLDDDVLNKPADAAEAVQMLQRLQGRAHDVYTGVCLLAGDGRRVVFSDQTRVYFRPLSLAEIEHYVTQYHPLDKAGAYGAQDWIGMVAVTRLEGSYFNVMGLPVHRVWEELEKLGAVGL</sequence>
<feature type="site" description="Important for substrate specificity" evidence="4">
    <location>
        <position position="165"/>
    </location>
</feature>
<dbReference type="Pfam" id="PF02545">
    <property type="entry name" value="Maf"/>
    <property type="match status" value="1"/>
</dbReference>
<dbReference type="NCBIfam" id="TIGR00172">
    <property type="entry name" value="maf"/>
    <property type="match status" value="1"/>
</dbReference>
<comment type="cofactor">
    <cofactor evidence="1 4">
        <name>a divalent metal cation</name>
        <dbReference type="ChEBI" id="CHEBI:60240"/>
    </cofactor>
</comment>
<dbReference type="PANTHER" id="PTHR43213:SF5">
    <property type="entry name" value="BIFUNCTIONAL DTTP_UTP PYROPHOSPHATASE_METHYLTRANSFERASE PROTEIN-RELATED"/>
    <property type="match status" value="1"/>
</dbReference>
<reference evidence="5 6" key="1">
    <citation type="submission" date="2019-04" db="EMBL/GenBank/DDBJ databases">
        <authorList>
            <person name="Feng G."/>
            <person name="Zhang J."/>
            <person name="Zhu H."/>
        </authorList>
    </citation>
    <scope>NUCLEOTIDE SEQUENCE [LARGE SCALE GENOMIC DNA]</scope>
    <source>
        <strain evidence="5 6">JCM 19491</strain>
    </source>
</reference>
<dbReference type="AlphaFoldDB" id="A0A4Z0MLL2"/>
<dbReference type="HAMAP" id="MF_00528">
    <property type="entry name" value="Maf"/>
    <property type="match status" value="1"/>
</dbReference>